<accession>A0A2T1GIX3</accession>
<comment type="caution">
    <text evidence="2">The sequence shown here is derived from an EMBL/GenBank/DDBJ whole genome shotgun (WGS) entry which is preliminary data.</text>
</comment>
<dbReference type="Gene3D" id="3.40.50.150">
    <property type="entry name" value="Vaccinia Virus protein VP39"/>
    <property type="match status" value="1"/>
</dbReference>
<dbReference type="GO" id="GO:0032259">
    <property type="term" value="P:methylation"/>
    <property type="evidence" value="ECO:0007669"/>
    <property type="project" value="UniProtKB-KW"/>
</dbReference>
<keyword evidence="3" id="KW-1185">Reference proteome</keyword>
<dbReference type="SUPFAM" id="SSF53335">
    <property type="entry name" value="S-adenosyl-L-methionine-dependent methyltransferases"/>
    <property type="match status" value="1"/>
</dbReference>
<dbReference type="Proteomes" id="UP000238937">
    <property type="component" value="Unassembled WGS sequence"/>
</dbReference>
<evidence type="ECO:0000259" key="1">
    <source>
        <dbReference type="Pfam" id="PF13649"/>
    </source>
</evidence>
<dbReference type="OrthoDB" id="505670at2"/>
<gene>
    <name evidence="2" type="ORF">C7B77_07370</name>
</gene>
<dbReference type="RefSeq" id="WP_106302203.1">
    <property type="nucleotide sequence ID" value="NZ_PVWO01000064.1"/>
</dbReference>
<keyword evidence="2" id="KW-0808">Transferase</keyword>
<organism evidence="2 3">
    <name type="scientific">Chamaesiphon polymorphus CCALA 037</name>
    <dbReference type="NCBI Taxonomy" id="2107692"/>
    <lineage>
        <taxon>Bacteria</taxon>
        <taxon>Bacillati</taxon>
        <taxon>Cyanobacteriota</taxon>
        <taxon>Cyanophyceae</taxon>
        <taxon>Gomontiellales</taxon>
        <taxon>Chamaesiphonaceae</taxon>
        <taxon>Chamaesiphon</taxon>
    </lineage>
</organism>
<keyword evidence="2" id="KW-0489">Methyltransferase</keyword>
<dbReference type="AlphaFoldDB" id="A0A2T1GIX3"/>
<dbReference type="PANTHER" id="PTHR42912:SF68">
    <property type="entry name" value="METHYLTRANSFERASE TYPE 11 DOMAIN-CONTAINING PROTEIN"/>
    <property type="match status" value="1"/>
</dbReference>
<name>A0A2T1GIX3_9CYAN</name>
<dbReference type="InterPro" id="IPR041698">
    <property type="entry name" value="Methyltransf_25"/>
</dbReference>
<feature type="domain" description="Methyltransferase" evidence="1">
    <location>
        <begin position="148"/>
        <end position="245"/>
    </location>
</feature>
<dbReference type="InterPro" id="IPR029063">
    <property type="entry name" value="SAM-dependent_MTases_sf"/>
</dbReference>
<dbReference type="CDD" id="cd02440">
    <property type="entry name" value="AdoMet_MTases"/>
    <property type="match status" value="1"/>
</dbReference>
<dbReference type="GO" id="GO:0008168">
    <property type="term" value="F:methyltransferase activity"/>
    <property type="evidence" value="ECO:0007669"/>
    <property type="project" value="UniProtKB-KW"/>
</dbReference>
<protein>
    <submittedName>
        <fullName evidence="2">SAM-dependent methyltransferase</fullName>
    </submittedName>
</protein>
<sequence length="314" mass="35023">MTTTIAPTDRLVSQLVNSLLGIKPLAKFAKDRARNLIIKRAEAIGVAWRDEVKFLRSRGGSEAFSPQWEADLAQITNPALKYPEYYLTSFHAYDRGNMSWDAAMEVEVAAYSVHAKIFAETGKTGDAQLRQSYHDLVTQALATPPERILDIGCSVGMSTFAMQEVYPQAHLTGVDLSPYFLSIANYRAQQQQAQQINWVHAAGEATGLPAQSYDLVSLFLICHELPQTATRQIFQEAKRLLKPGGHIAIMDMNPESEIYSQMAPYILTLLKSTEPYLDRYFTLDISQALIDAGFEAPTITPNTPRHRTVIARAK</sequence>
<evidence type="ECO:0000313" key="3">
    <source>
        <dbReference type="Proteomes" id="UP000238937"/>
    </source>
</evidence>
<dbReference type="EMBL" id="PVWO01000064">
    <property type="protein sequence ID" value="PSB57731.1"/>
    <property type="molecule type" value="Genomic_DNA"/>
</dbReference>
<dbReference type="Pfam" id="PF13649">
    <property type="entry name" value="Methyltransf_25"/>
    <property type="match status" value="1"/>
</dbReference>
<reference evidence="2 3" key="1">
    <citation type="submission" date="2018-03" db="EMBL/GenBank/DDBJ databases">
        <title>The ancient ancestry and fast evolution of plastids.</title>
        <authorList>
            <person name="Moore K.R."/>
            <person name="Magnabosco C."/>
            <person name="Momper L."/>
            <person name="Gold D.A."/>
            <person name="Bosak T."/>
            <person name="Fournier G.P."/>
        </authorList>
    </citation>
    <scope>NUCLEOTIDE SEQUENCE [LARGE SCALE GENOMIC DNA]</scope>
    <source>
        <strain evidence="2 3">CCALA 037</strain>
    </source>
</reference>
<evidence type="ECO:0000313" key="2">
    <source>
        <dbReference type="EMBL" id="PSB57731.1"/>
    </source>
</evidence>
<dbReference type="PANTHER" id="PTHR42912">
    <property type="entry name" value="METHYLTRANSFERASE"/>
    <property type="match status" value="1"/>
</dbReference>
<proteinExistence type="predicted"/>
<dbReference type="InterPro" id="IPR050508">
    <property type="entry name" value="Methyltransf_Superfamily"/>
</dbReference>